<dbReference type="InterPro" id="IPR014743">
    <property type="entry name" value="Cl-channel_core"/>
</dbReference>
<dbReference type="GO" id="GO:0005886">
    <property type="term" value="C:plasma membrane"/>
    <property type="evidence" value="ECO:0007669"/>
    <property type="project" value="TreeGrafter"/>
</dbReference>
<feature type="transmembrane region" description="Helical" evidence="8">
    <location>
        <begin position="158"/>
        <end position="182"/>
    </location>
</feature>
<dbReference type="InterPro" id="IPR001807">
    <property type="entry name" value="ClC"/>
</dbReference>
<dbReference type="Proteomes" id="UP000184526">
    <property type="component" value="Unassembled WGS sequence"/>
</dbReference>
<evidence type="ECO:0000313" key="10">
    <source>
        <dbReference type="EMBL" id="SHH67163.1"/>
    </source>
</evidence>
<dbReference type="InterPro" id="IPR006037">
    <property type="entry name" value="RCK_C"/>
</dbReference>
<feature type="transmembrane region" description="Helical" evidence="8">
    <location>
        <begin position="20"/>
        <end position="41"/>
    </location>
</feature>
<dbReference type="Pfam" id="PF02080">
    <property type="entry name" value="TrkA_C"/>
    <property type="match status" value="1"/>
</dbReference>
<sequence>MEVGNTNKLLSNRKNLRFNLIFQGVIVGLITGLVIVLNRLAISKFSVFFKTLYATAKGNPLKVIGVFCILIVMGLITGFLARKEPMISGSGIPQVEGRLLRKLKMNWFTILIYKFLGGVMGLAAGLSLGREGPSVQMGASIGEGVSKVFKKTPVNKEFLITSGASAGLAAAFNSPLSGVIFALEEVHRSFSPMILLPAMAAALTSDFVTKQFLGVEPVLNSSRLISLPLRYYWTLIILGILVGVSGVLFSKGILLFQDIYGKFKNLRVEFKVAIPFIITGVIGFLIPDLLGGGHDLIMSLFNNDMSIYTMLFYFGIKFLLVLICFGSGVPGGIFLPLLLLGALLGNIFGVILSNTFGIPEIFIINFIILAMAGHFASIVKSPITGIVLIMEMTGSFEQLLSVSLVVFVSYIVSDIFKSDPIYESLLERLLKRVGVSKAKESANKTLFEIGVEVGSYVEGKLIKELNFPEECLLVAIKRGNEEIIPKGNVTILGGDYLVVLVSDNKVASMLDEFKSLTLMD</sequence>
<dbReference type="GO" id="GO:0005247">
    <property type="term" value="F:voltage-gated chloride channel activity"/>
    <property type="evidence" value="ECO:0007669"/>
    <property type="project" value="TreeGrafter"/>
</dbReference>
<evidence type="ECO:0000256" key="1">
    <source>
        <dbReference type="ARBA" id="ARBA00004141"/>
    </source>
</evidence>
<evidence type="ECO:0000256" key="3">
    <source>
        <dbReference type="ARBA" id="ARBA00022692"/>
    </source>
</evidence>
<evidence type="ECO:0000313" key="11">
    <source>
        <dbReference type="Proteomes" id="UP000184526"/>
    </source>
</evidence>
<feature type="domain" description="RCK C-terminal" evidence="9">
    <location>
        <begin position="433"/>
        <end position="516"/>
    </location>
</feature>
<gene>
    <name evidence="10" type="ORF">SAMN02745196_00966</name>
</gene>
<dbReference type="OrthoDB" id="9812438at2"/>
<protein>
    <submittedName>
        <fullName evidence="10">H+/Cl-antiporter ClcA</fullName>
    </submittedName>
</protein>
<keyword evidence="2" id="KW-0813">Transport</keyword>
<dbReference type="InterPro" id="IPR036721">
    <property type="entry name" value="RCK_C_sf"/>
</dbReference>
<evidence type="ECO:0000259" key="9">
    <source>
        <dbReference type="PROSITE" id="PS51202"/>
    </source>
</evidence>
<feature type="transmembrane region" description="Helical" evidence="8">
    <location>
        <begin position="306"/>
        <end position="326"/>
    </location>
</feature>
<keyword evidence="6 8" id="KW-0472">Membrane</keyword>
<dbReference type="Gene3D" id="3.30.70.1450">
    <property type="entry name" value="Regulator of K+ conductance, C-terminal domain"/>
    <property type="match status" value="1"/>
</dbReference>
<reference evidence="10 11" key="1">
    <citation type="submission" date="2016-11" db="EMBL/GenBank/DDBJ databases">
        <authorList>
            <person name="Jaros S."/>
            <person name="Januszkiewicz K."/>
            <person name="Wedrychowicz H."/>
        </authorList>
    </citation>
    <scope>NUCLEOTIDE SEQUENCE [LARGE SCALE GENOMIC DNA]</scope>
    <source>
        <strain evidence="10 11">DSM 3089</strain>
    </source>
</reference>
<dbReference type="AlphaFoldDB" id="A0A1M5UWQ9"/>
<organism evidence="10 11">
    <name type="scientific">Clostridium collagenovorans DSM 3089</name>
    <dbReference type="NCBI Taxonomy" id="1121306"/>
    <lineage>
        <taxon>Bacteria</taxon>
        <taxon>Bacillati</taxon>
        <taxon>Bacillota</taxon>
        <taxon>Clostridia</taxon>
        <taxon>Eubacteriales</taxon>
        <taxon>Clostridiaceae</taxon>
        <taxon>Clostridium</taxon>
    </lineage>
</organism>
<dbReference type="RefSeq" id="WP_072830657.1">
    <property type="nucleotide sequence ID" value="NZ_FQXP01000004.1"/>
</dbReference>
<evidence type="ECO:0000256" key="6">
    <source>
        <dbReference type="ARBA" id="ARBA00023136"/>
    </source>
</evidence>
<feature type="transmembrane region" description="Helical" evidence="8">
    <location>
        <begin position="61"/>
        <end position="81"/>
    </location>
</feature>
<evidence type="ECO:0000256" key="4">
    <source>
        <dbReference type="ARBA" id="ARBA00022989"/>
    </source>
</evidence>
<keyword evidence="3 8" id="KW-0812">Transmembrane</keyword>
<dbReference type="SUPFAM" id="SSF81340">
    <property type="entry name" value="Clc chloride channel"/>
    <property type="match status" value="1"/>
</dbReference>
<dbReference type="EMBL" id="FQXP01000004">
    <property type="protein sequence ID" value="SHH67163.1"/>
    <property type="molecule type" value="Genomic_DNA"/>
</dbReference>
<dbReference type="CDD" id="cd01031">
    <property type="entry name" value="EriC"/>
    <property type="match status" value="1"/>
</dbReference>
<feature type="transmembrane region" description="Helical" evidence="8">
    <location>
        <begin position="107"/>
        <end position="128"/>
    </location>
</feature>
<dbReference type="PROSITE" id="PS51202">
    <property type="entry name" value="RCK_C"/>
    <property type="match status" value="1"/>
</dbReference>
<keyword evidence="4 8" id="KW-1133">Transmembrane helix</keyword>
<evidence type="ECO:0000256" key="7">
    <source>
        <dbReference type="ARBA" id="ARBA00023214"/>
    </source>
</evidence>
<dbReference type="SUPFAM" id="SSF116726">
    <property type="entry name" value="TrkA C-terminal domain-like"/>
    <property type="match status" value="1"/>
</dbReference>
<evidence type="ECO:0000256" key="2">
    <source>
        <dbReference type="ARBA" id="ARBA00022448"/>
    </source>
</evidence>
<dbReference type="GO" id="GO:0006813">
    <property type="term" value="P:potassium ion transport"/>
    <property type="evidence" value="ECO:0007669"/>
    <property type="project" value="InterPro"/>
</dbReference>
<feature type="transmembrane region" description="Helical" evidence="8">
    <location>
        <begin position="399"/>
        <end position="416"/>
    </location>
</feature>
<dbReference type="PANTHER" id="PTHR45711:SF6">
    <property type="entry name" value="CHLORIDE CHANNEL PROTEIN"/>
    <property type="match status" value="1"/>
</dbReference>
<dbReference type="Pfam" id="PF00654">
    <property type="entry name" value="Voltage_CLC"/>
    <property type="match status" value="1"/>
</dbReference>
<accession>A0A1M5UWQ9</accession>
<proteinExistence type="predicted"/>
<feature type="transmembrane region" description="Helical" evidence="8">
    <location>
        <begin position="358"/>
        <end position="379"/>
    </location>
</feature>
<dbReference type="PANTHER" id="PTHR45711">
    <property type="entry name" value="CHLORIDE CHANNEL PROTEIN"/>
    <property type="match status" value="1"/>
</dbReference>
<keyword evidence="11" id="KW-1185">Reference proteome</keyword>
<dbReference type="Gene3D" id="1.10.3080.10">
    <property type="entry name" value="Clc chloride channel"/>
    <property type="match status" value="1"/>
</dbReference>
<evidence type="ECO:0000256" key="8">
    <source>
        <dbReference type="SAM" id="Phobius"/>
    </source>
</evidence>
<evidence type="ECO:0000256" key="5">
    <source>
        <dbReference type="ARBA" id="ARBA00023065"/>
    </source>
</evidence>
<name>A0A1M5UWQ9_9CLOT</name>
<dbReference type="GO" id="GO:0008324">
    <property type="term" value="F:monoatomic cation transmembrane transporter activity"/>
    <property type="evidence" value="ECO:0007669"/>
    <property type="project" value="InterPro"/>
</dbReference>
<dbReference type="STRING" id="1121306.SAMN02745196_00966"/>
<keyword evidence="7" id="KW-0868">Chloride</keyword>
<dbReference type="PRINTS" id="PR00762">
    <property type="entry name" value="CLCHANNEL"/>
</dbReference>
<feature type="transmembrane region" description="Helical" evidence="8">
    <location>
        <begin position="233"/>
        <end position="256"/>
    </location>
</feature>
<feature type="transmembrane region" description="Helical" evidence="8">
    <location>
        <begin position="333"/>
        <end position="352"/>
    </location>
</feature>
<feature type="transmembrane region" description="Helical" evidence="8">
    <location>
        <begin position="268"/>
        <end position="286"/>
    </location>
</feature>
<comment type="subcellular location">
    <subcellularLocation>
        <location evidence="1">Membrane</location>
        <topology evidence="1">Multi-pass membrane protein</topology>
    </subcellularLocation>
</comment>
<keyword evidence="5" id="KW-0406">Ion transport</keyword>